<evidence type="ECO:0000256" key="6">
    <source>
        <dbReference type="ARBA" id="ARBA00022953"/>
    </source>
</evidence>
<dbReference type="EMBL" id="BK014168">
    <property type="protein sequence ID" value="DAD52657.1"/>
    <property type="molecule type" value="Genomic_RNA"/>
</dbReference>
<dbReference type="GO" id="GO:0039694">
    <property type="term" value="P:viral RNA genome replication"/>
    <property type="evidence" value="ECO:0007669"/>
    <property type="project" value="InterPro"/>
</dbReference>
<evidence type="ECO:0000256" key="10">
    <source>
        <dbReference type="SAM" id="Phobius"/>
    </source>
</evidence>
<feature type="binding site" evidence="9">
    <location>
        <position position="479"/>
    </location>
    <ligand>
        <name>Mg(2+)</name>
        <dbReference type="ChEBI" id="CHEBI:18420"/>
        <label>2</label>
    </ligand>
</feature>
<keyword evidence="4" id="KW-0548">Nucleotidyltransferase</keyword>
<keyword evidence="10" id="KW-1133">Transmembrane helix</keyword>
<evidence type="ECO:0000313" key="12">
    <source>
        <dbReference type="EMBL" id="DAD52657.1"/>
    </source>
</evidence>
<comment type="catalytic activity">
    <reaction evidence="8">
        <text>RNA(n) + a ribonucleoside 5'-triphosphate = RNA(n+1) + diphosphate</text>
        <dbReference type="Rhea" id="RHEA:21248"/>
        <dbReference type="Rhea" id="RHEA-COMP:14527"/>
        <dbReference type="Rhea" id="RHEA-COMP:17342"/>
        <dbReference type="ChEBI" id="CHEBI:33019"/>
        <dbReference type="ChEBI" id="CHEBI:61557"/>
        <dbReference type="ChEBI" id="CHEBI:140395"/>
        <dbReference type="EC" id="2.7.7.48"/>
    </reaction>
</comment>
<comment type="cofactor">
    <cofactor evidence="9">
        <name>Mg(2+)</name>
        <dbReference type="ChEBI" id="CHEBI:18420"/>
    </cofactor>
    <text evidence="9">Binds 2 Mg(2+) per subunit.</text>
</comment>
<reference evidence="12" key="1">
    <citation type="submission" date="2020-09" db="EMBL/GenBank/DDBJ databases">
        <title>Leviviricetes taxonomy.</title>
        <authorList>
            <person name="Stockdale S.R."/>
            <person name="Callanan J."/>
            <person name="Adriaenssens E.M."/>
            <person name="Kuhn J.H."/>
            <person name="Rumnieks J."/>
            <person name="Shkoporov A."/>
            <person name="Draper L.A."/>
            <person name="Ross P."/>
            <person name="Hill C."/>
        </authorList>
    </citation>
    <scope>NUCLEOTIDE SEQUENCE</scope>
</reference>
<evidence type="ECO:0000259" key="11">
    <source>
        <dbReference type="PROSITE" id="PS50522"/>
    </source>
</evidence>
<keyword evidence="3" id="KW-0808">Transferase</keyword>
<keyword evidence="10" id="KW-0812">Transmembrane</keyword>
<dbReference type="SUPFAM" id="SSF56672">
    <property type="entry name" value="DNA/RNA polymerases"/>
    <property type="match status" value="1"/>
</dbReference>
<evidence type="ECO:0000256" key="1">
    <source>
        <dbReference type="ARBA" id="ARBA00012494"/>
    </source>
</evidence>
<evidence type="ECO:0000256" key="8">
    <source>
        <dbReference type="ARBA" id="ARBA00048744"/>
    </source>
</evidence>
<evidence type="ECO:0000256" key="2">
    <source>
        <dbReference type="ARBA" id="ARBA00022484"/>
    </source>
</evidence>
<dbReference type="PROSITE" id="PS50522">
    <property type="entry name" value="RDRP_PHAGE"/>
    <property type="match status" value="1"/>
</dbReference>
<dbReference type="Pfam" id="PF03431">
    <property type="entry name" value="RNA_replicase_B"/>
    <property type="match status" value="1"/>
</dbReference>
<evidence type="ECO:0000256" key="9">
    <source>
        <dbReference type="PIRSR" id="PIRSR605093-1"/>
    </source>
</evidence>
<organism evidence="12 13">
    <name type="scientific">ssRNA phage SRR7976299_19</name>
    <dbReference type="NCBI Taxonomy" id="2786641"/>
    <lineage>
        <taxon>Viruses</taxon>
        <taxon>Riboviria</taxon>
        <taxon>Orthornavirae</taxon>
        <taxon>Lenarviricota</taxon>
        <taxon>Leviviricetes</taxon>
        <taxon>Timlovirales</taxon>
        <taxon>Steitzviridae</taxon>
        <taxon>Frobavirus</taxon>
        <taxon>Frobavirus limivivens</taxon>
    </lineage>
</organism>
<accession>A0A8S5L4P8</accession>
<dbReference type="InterPro" id="IPR005093">
    <property type="entry name" value="RNArep_beta"/>
</dbReference>
<dbReference type="InterPro" id="IPR007096">
    <property type="entry name" value="RNA-dir_Rpol_cat_phage"/>
</dbReference>
<sequence length="670" mass="75778">MKNSHGEYLLGLLASIHEDIRRRIPGPSLELEQDLKRLSSLVKTRGLRVLTVDLPSVGKEFDYSIANGQLSLTSNFLTGRRRRGTAIPHLYGGLLSLVFGYDGMLLSDASETAVQSLRQVYNFAKKWKSPCQERYTYNEIREFFRVDEAVTRPSLLWREPRLNIEDAARLDFLDSVPGVIQLRQLPFKFEEEMSAGSTDRPCGPIGILALQRVADIVSTTLGEFDASRTEMKHGPGVVSDLTRKDSKYEFFHWPERLEHVFPMSQFGFANEGQWADYVGNPNAEDDVIGRDGRLRFLSGDVASRLIAVPKTQKGPRLIAAEPTCNQWCQQSIKDFLYRRVATTWLSSMIRFTDQTRNQVMALAASKDHTHTTMDLSAASDRMSCWVVERMFRANFSVLSALHASRTFIIRNSIDKKCREFTFLNKFSTMGSAVTFPVQSIVFATIALCALYAVRHGDTRRVNKRKLILLAREIAVFGDDLIFPSDSSDATRALLEHLGFKVNMSKTFSGLQEFRESCGMDAYKGVDVTPAYALTSPKRFVPASYVSQVATAHNFYARGYDSAANYIRRTTLQVAPSLKLPWVECGSGIFGWPSPFGFDASRLKQRFNINLQRMEYLTKRVFTRLVKAPDRGPSRLLQYFTEKPRPDTNWMSGVNAKGTTLTRASWEPLPE</sequence>
<dbReference type="GO" id="GO:0046872">
    <property type="term" value="F:metal ion binding"/>
    <property type="evidence" value="ECO:0007669"/>
    <property type="project" value="UniProtKB-KW"/>
</dbReference>
<keyword evidence="6" id="KW-0693">Viral RNA replication</keyword>
<keyword evidence="9" id="KW-0460">Magnesium</keyword>
<feature type="binding site" evidence="9">
    <location>
        <position position="478"/>
    </location>
    <ligand>
        <name>Mg(2+)</name>
        <dbReference type="ChEBI" id="CHEBI:18420"/>
        <label>2</label>
    </ligand>
</feature>
<protein>
    <recommendedName>
        <fullName evidence="1">RNA-directed RNA polymerase</fullName>
        <ecNumber evidence="1">2.7.7.48</ecNumber>
    </recommendedName>
    <alternativeName>
        <fullName evidence="7">RNA replicase beta chain</fullName>
    </alternativeName>
</protein>
<dbReference type="EC" id="2.7.7.48" evidence="1"/>
<dbReference type="GeneID" id="80401185"/>
<feature type="transmembrane region" description="Helical" evidence="10">
    <location>
        <begin position="435"/>
        <end position="453"/>
    </location>
</feature>
<dbReference type="GO" id="GO:0000166">
    <property type="term" value="F:nucleotide binding"/>
    <property type="evidence" value="ECO:0007669"/>
    <property type="project" value="UniProtKB-KW"/>
</dbReference>
<evidence type="ECO:0000256" key="4">
    <source>
        <dbReference type="ARBA" id="ARBA00022695"/>
    </source>
</evidence>
<keyword evidence="13" id="KW-1185">Reference proteome</keyword>
<evidence type="ECO:0000256" key="5">
    <source>
        <dbReference type="ARBA" id="ARBA00022741"/>
    </source>
</evidence>
<keyword evidence="2 12" id="KW-0696">RNA-directed RNA polymerase</keyword>
<proteinExistence type="predicted"/>
<evidence type="ECO:0000313" key="13">
    <source>
        <dbReference type="Proteomes" id="UP000676214"/>
    </source>
</evidence>
<dbReference type="InterPro" id="IPR043502">
    <property type="entry name" value="DNA/RNA_pol_sf"/>
</dbReference>
<dbReference type="KEGG" id="vg:80401185"/>
<keyword evidence="9" id="KW-0479">Metal-binding</keyword>
<evidence type="ECO:0000256" key="7">
    <source>
        <dbReference type="ARBA" id="ARBA00030248"/>
    </source>
</evidence>
<gene>
    <name evidence="12" type="primary">SRR7976299_19_3</name>
</gene>
<keyword evidence="10" id="KW-0472">Membrane</keyword>
<dbReference type="RefSeq" id="YP_010771477.1">
    <property type="nucleotide sequence ID" value="NC_074578.1"/>
</dbReference>
<dbReference type="GO" id="GO:0003968">
    <property type="term" value="F:RNA-directed RNA polymerase activity"/>
    <property type="evidence" value="ECO:0007669"/>
    <property type="project" value="UniProtKB-KW"/>
</dbReference>
<evidence type="ECO:0000256" key="3">
    <source>
        <dbReference type="ARBA" id="ARBA00022679"/>
    </source>
</evidence>
<feature type="domain" description="RdRp catalytic" evidence="11">
    <location>
        <begin position="359"/>
        <end position="510"/>
    </location>
</feature>
<name>A0A8S5L4P8_9VIRU</name>
<dbReference type="Proteomes" id="UP000676214">
    <property type="component" value="Segment"/>
</dbReference>
<feature type="binding site" evidence="9">
    <location>
        <position position="374"/>
    </location>
    <ligand>
        <name>Mg(2+)</name>
        <dbReference type="ChEBI" id="CHEBI:18420"/>
        <label>2</label>
    </ligand>
</feature>
<keyword evidence="5" id="KW-0547">Nucleotide-binding</keyword>